<dbReference type="Pfam" id="PF07690">
    <property type="entry name" value="MFS_1"/>
    <property type="match status" value="1"/>
</dbReference>
<dbReference type="GO" id="GO:0022857">
    <property type="term" value="F:transmembrane transporter activity"/>
    <property type="evidence" value="ECO:0007669"/>
    <property type="project" value="InterPro"/>
</dbReference>
<sequence length="229" mass="24367">MKHQTDRSRRALIPSTVWSNIPFIAVCVTVFLAWGSLNASEQLTALYLQDVMARSPLQTSLYFLPAPITGVVVNVAIGFLLPYLRPSITVPVGCLISSVAPLLLATLCRVDGPGYWGGIFQAIALNPLGADIIYTIANLIVTDAFPPSTQALAGGIFNTLAQIGKSVGIGTTSAIALQITTLEAKNNHKEALLDGYQAGWFYNLALGATAATVSFYGLKNSKRLGVKKE</sequence>
<evidence type="ECO:0000313" key="6">
    <source>
        <dbReference type="EMBL" id="KAJ3563963.1"/>
    </source>
</evidence>
<feature type="transmembrane region" description="Helical" evidence="5">
    <location>
        <begin position="200"/>
        <end position="218"/>
    </location>
</feature>
<dbReference type="PANTHER" id="PTHR42718:SF27">
    <property type="entry name" value="TRANSPORTER, PUTATIVE-RELATED"/>
    <property type="match status" value="1"/>
</dbReference>
<keyword evidence="2 5" id="KW-0812">Transmembrane</keyword>
<dbReference type="Proteomes" id="UP001148614">
    <property type="component" value="Unassembled WGS sequence"/>
</dbReference>
<proteinExistence type="predicted"/>
<keyword evidence="7" id="KW-1185">Reference proteome</keyword>
<feature type="transmembrane region" description="Helical" evidence="5">
    <location>
        <begin position="88"/>
        <end position="107"/>
    </location>
</feature>
<feature type="transmembrane region" description="Helical" evidence="5">
    <location>
        <begin position="12"/>
        <end position="34"/>
    </location>
</feature>
<evidence type="ECO:0000313" key="7">
    <source>
        <dbReference type="Proteomes" id="UP001148614"/>
    </source>
</evidence>
<dbReference type="AlphaFoldDB" id="A0A9W8TK83"/>
<evidence type="ECO:0000256" key="1">
    <source>
        <dbReference type="ARBA" id="ARBA00004141"/>
    </source>
</evidence>
<evidence type="ECO:0000256" key="5">
    <source>
        <dbReference type="SAM" id="Phobius"/>
    </source>
</evidence>
<accession>A0A9W8TK83</accession>
<keyword evidence="3 5" id="KW-1133">Transmembrane helix</keyword>
<evidence type="ECO:0000256" key="2">
    <source>
        <dbReference type="ARBA" id="ARBA00022692"/>
    </source>
</evidence>
<protein>
    <recommendedName>
        <fullName evidence="8">Major facilitator superfamily (MFS) profile domain-containing protein</fullName>
    </recommendedName>
</protein>
<dbReference type="InterPro" id="IPR036259">
    <property type="entry name" value="MFS_trans_sf"/>
</dbReference>
<dbReference type="VEuPathDB" id="FungiDB:F4678DRAFT_481445"/>
<dbReference type="EMBL" id="JANPWZ010001682">
    <property type="protein sequence ID" value="KAJ3563963.1"/>
    <property type="molecule type" value="Genomic_DNA"/>
</dbReference>
<comment type="subcellular location">
    <subcellularLocation>
        <location evidence="1">Membrane</location>
        <topology evidence="1">Multi-pass membrane protein</topology>
    </subcellularLocation>
</comment>
<keyword evidence="4 5" id="KW-0472">Membrane</keyword>
<organism evidence="6 7">
    <name type="scientific">Xylaria arbuscula</name>
    <dbReference type="NCBI Taxonomy" id="114810"/>
    <lineage>
        <taxon>Eukaryota</taxon>
        <taxon>Fungi</taxon>
        <taxon>Dikarya</taxon>
        <taxon>Ascomycota</taxon>
        <taxon>Pezizomycotina</taxon>
        <taxon>Sordariomycetes</taxon>
        <taxon>Xylariomycetidae</taxon>
        <taxon>Xylariales</taxon>
        <taxon>Xylariaceae</taxon>
        <taxon>Xylaria</taxon>
    </lineage>
</organism>
<dbReference type="SUPFAM" id="SSF103473">
    <property type="entry name" value="MFS general substrate transporter"/>
    <property type="match status" value="1"/>
</dbReference>
<name>A0A9W8TK83_9PEZI</name>
<gene>
    <name evidence="6" type="ORF">NPX13_g8010</name>
</gene>
<evidence type="ECO:0000256" key="3">
    <source>
        <dbReference type="ARBA" id="ARBA00022989"/>
    </source>
</evidence>
<dbReference type="PANTHER" id="PTHR42718">
    <property type="entry name" value="MAJOR FACILITATOR SUPERFAMILY MULTIDRUG TRANSPORTER MFSC"/>
    <property type="match status" value="1"/>
</dbReference>
<comment type="caution">
    <text evidence="6">The sequence shown here is derived from an EMBL/GenBank/DDBJ whole genome shotgun (WGS) entry which is preliminary data.</text>
</comment>
<evidence type="ECO:0000256" key="4">
    <source>
        <dbReference type="ARBA" id="ARBA00023136"/>
    </source>
</evidence>
<evidence type="ECO:0008006" key="8">
    <source>
        <dbReference type="Google" id="ProtNLM"/>
    </source>
</evidence>
<feature type="transmembrane region" description="Helical" evidence="5">
    <location>
        <begin position="61"/>
        <end position="81"/>
    </location>
</feature>
<dbReference type="GO" id="GO:0016020">
    <property type="term" value="C:membrane"/>
    <property type="evidence" value="ECO:0007669"/>
    <property type="project" value="UniProtKB-SubCell"/>
</dbReference>
<dbReference type="Gene3D" id="1.20.1250.20">
    <property type="entry name" value="MFS general substrate transporter like domains"/>
    <property type="match status" value="1"/>
</dbReference>
<dbReference type="InterPro" id="IPR011701">
    <property type="entry name" value="MFS"/>
</dbReference>
<reference evidence="6" key="1">
    <citation type="submission" date="2022-07" db="EMBL/GenBank/DDBJ databases">
        <title>Genome Sequence of Xylaria arbuscula.</title>
        <authorList>
            <person name="Buettner E."/>
        </authorList>
    </citation>
    <scope>NUCLEOTIDE SEQUENCE</scope>
    <source>
        <strain evidence="6">VT107</strain>
    </source>
</reference>